<evidence type="ECO:0000256" key="2">
    <source>
        <dbReference type="ARBA" id="ARBA00022840"/>
    </source>
</evidence>
<dbReference type="PIRSF" id="PIRSF037993">
    <property type="entry name" value="STPK_Pim-1"/>
    <property type="match status" value="1"/>
</dbReference>
<dbReference type="InterPro" id="IPR011009">
    <property type="entry name" value="Kinase-like_dom_sf"/>
</dbReference>
<proteinExistence type="predicted"/>
<evidence type="ECO:0000313" key="7">
    <source>
        <dbReference type="EMBL" id="KAG0320583.1"/>
    </source>
</evidence>
<dbReference type="InterPro" id="IPR000719">
    <property type="entry name" value="Prot_kinase_dom"/>
</dbReference>
<dbReference type="GO" id="GO:0005634">
    <property type="term" value="C:nucleus"/>
    <property type="evidence" value="ECO:0007669"/>
    <property type="project" value="TreeGrafter"/>
</dbReference>
<feature type="active site" description="Proton acceptor" evidence="3">
    <location>
        <position position="281"/>
    </location>
</feature>
<dbReference type="EMBL" id="JAAAIN010000096">
    <property type="protein sequence ID" value="KAG0320583.1"/>
    <property type="molecule type" value="Genomic_DNA"/>
</dbReference>
<comment type="caution">
    <text evidence="7">The sequence shown here is derived from an EMBL/GenBank/DDBJ whole genome shotgun (WGS) entry which is preliminary data.</text>
</comment>
<dbReference type="InterPro" id="IPR017348">
    <property type="entry name" value="PIM1/2/3"/>
</dbReference>
<dbReference type="GO" id="GO:0005524">
    <property type="term" value="F:ATP binding"/>
    <property type="evidence" value="ECO:0007669"/>
    <property type="project" value="UniProtKB-KW"/>
</dbReference>
<dbReference type="InterPro" id="IPR008271">
    <property type="entry name" value="Ser/Thr_kinase_AS"/>
</dbReference>
<dbReference type="Pfam" id="PF00069">
    <property type="entry name" value="Pkinase"/>
    <property type="match status" value="1"/>
</dbReference>
<dbReference type="PROSITE" id="PS50011">
    <property type="entry name" value="PROTEIN_KINASE_DOM"/>
    <property type="match status" value="1"/>
</dbReference>
<dbReference type="Gene3D" id="3.30.200.20">
    <property type="entry name" value="Phosphorylase Kinase, domain 1"/>
    <property type="match status" value="2"/>
</dbReference>
<evidence type="ECO:0000259" key="6">
    <source>
        <dbReference type="PROSITE" id="PS50011"/>
    </source>
</evidence>
<evidence type="ECO:0000313" key="8">
    <source>
        <dbReference type="Proteomes" id="UP000823405"/>
    </source>
</evidence>
<dbReference type="GO" id="GO:0045719">
    <property type="term" value="P:negative regulation of glycogen biosynthetic process"/>
    <property type="evidence" value="ECO:0007669"/>
    <property type="project" value="TreeGrafter"/>
</dbReference>
<dbReference type="Gene3D" id="1.10.510.10">
    <property type="entry name" value="Transferase(Phosphotransferase) domain 1"/>
    <property type="match status" value="1"/>
</dbReference>
<dbReference type="OrthoDB" id="10252171at2759"/>
<dbReference type="GO" id="GO:0004674">
    <property type="term" value="F:protein serine/threonine kinase activity"/>
    <property type="evidence" value="ECO:0007669"/>
    <property type="project" value="InterPro"/>
</dbReference>
<evidence type="ECO:0000256" key="5">
    <source>
        <dbReference type="SAM" id="MobiDB-lite"/>
    </source>
</evidence>
<keyword evidence="2 4" id="KW-0067">ATP-binding</keyword>
<evidence type="ECO:0000256" key="1">
    <source>
        <dbReference type="ARBA" id="ARBA00022741"/>
    </source>
</evidence>
<feature type="domain" description="Protein kinase" evidence="6">
    <location>
        <begin position="82"/>
        <end position="407"/>
    </location>
</feature>
<keyword evidence="1" id="KW-0547">Nucleotide-binding</keyword>
<dbReference type="AlphaFoldDB" id="A0A9P6RI16"/>
<dbReference type="PROSITE" id="PS00108">
    <property type="entry name" value="PROTEIN_KINASE_ST"/>
    <property type="match status" value="1"/>
</dbReference>
<evidence type="ECO:0000256" key="4">
    <source>
        <dbReference type="PIRSR" id="PIRSR037993-2"/>
    </source>
</evidence>
<feature type="binding site" evidence="4">
    <location>
        <position position="242"/>
    </location>
    <ligand>
        <name>ATP</name>
        <dbReference type="ChEBI" id="CHEBI:30616"/>
    </ligand>
</feature>
<reference evidence="7" key="1">
    <citation type="journal article" date="2020" name="Fungal Divers.">
        <title>Resolving the Mortierellaceae phylogeny through synthesis of multi-gene phylogenetics and phylogenomics.</title>
        <authorList>
            <person name="Vandepol N."/>
            <person name="Liber J."/>
            <person name="Desiro A."/>
            <person name="Na H."/>
            <person name="Kennedy M."/>
            <person name="Barry K."/>
            <person name="Grigoriev I.V."/>
            <person name="Miller A.N."/>
            <person name="O'Donnell K."/>
            <person name="Stajich J.E."/>
            <person name="Bonito G."/>
        </authorList>
    </citation>
    <scope>NUCLEOTIDE SEQUENCE</scope>
    <source>
        <strain evidence="7">NVP60</strain>
    </source>
</reference>
<accession>A0A9P6RI16</accession>
<dbReference type="GO" id="GO:0005829">
    <property type="term" value="C:cytosol"/>
    <property type="evidence" value="ECO:0007669"/>
    <property type="project" value="TreeGrafter"/>
</dbReference>
<dbReference type="SUPFAM" id="SSF56112">
    <property type="entry name" value="Protein kinase-like (PK-like)"/>
    <property type="match status" value="1"/>
</dbReference>
<sequence>MASVADSIFDPSTSQRLPQLSTSHLIPGAPIPVKGAPDGLHRSPLTPPPTPIISDNGSGEKLTVSAKHLLHHTLQPEFISEYTLGDELGSGGFGFVVSATRKSDHKEVALGVIPMEVYVLRNVQHPNIISFMNVYQDFKFFYLVMELHGTPWSTSNPLLNKNNNNANSTMPMSMIEAMAAATLNQRNSLTGSNSTSSSNSSNSFTSSSTSSSSSSLSHSGSDNELYIEPPKPALLVRRTSCDLFECIEHHSKFSESQARMIFKQIVECVDYLNSRGICHRDIKDENIVIDNDFRVKLIDFGSAVIIPRPQGRLFDRFYGTINYASPEILKGEKYRAESAEIWSLGILLYTILYGEVPFNDPVQAISGPYIPPRVRSSAECLHLLNWMLAKTPERRATIEDVVNHPWISGLSLSA</sequence>
<feature type="region of interest" description="Disordered" evidence="5">
    <location>
        <begin position="187"/>
        <end position="223"/>
    </location>
</feature>
<gene>
    <name evidence="7" type="ORF">BGZ97_013201</name>
</gene>
<dbReference type="GO" id="GO:0043066">
    <property type="term" value="P:negative regulation of apoptotic process"/>
    <property type="evidence" value="ECO:0007669"/>
    <property type="project" value="InterPro"/>
</dbReference>
<dbReference type="PANTHER" id="PTHR24346:SF72">
    <property type="entry name" value="CAMK PROTEIN KINASE"/>
    <property type="match status" value="1"/>
</dbReference>
<dbReference type="PANTHER" id="PTHR24346">
    <property type="entry name" value="MAP/MICROTUBULE AFFINITY-REGULATING KINASE"/>
    <property type="match status" value="1"/>
</dbReference>
<keyword evidence="8" id="KW-1185">Reference proteome</keyword>
<protein>
    <recommendedName>
        <fullName evidence="6">Protein kinase domain-containing protein</fullName>
    </recommendedName>
</protein>
<dbReference type="SMART" id="SM00220">
    <property type="entry name" value="S_TKc"/>
    <property type="match status" value="1"/>
</dbReference>
<feature type="compositionally biased region" description="Polar residues" evidence="5">
    <location>
        <begin position="10"/>
        <end position="24"/>
    </location>
</feature>
<organism evidence="7 8">
    <name type="scientific">Linnemannia gamsii</name>
    <dbReference type="NCBI Taxonomy" id="64522"/>
    <lineage>
        <taxon>Eukaryota</taxon>
        <taxon>Fungi</taxon>
        <taxon>Fungi incertae sedis</taxon>
        <taxon>Mucoromycota</taxon>
        <taxon>Mortierellomycotina</taxon>
        <taxon>Mortierellomycetes</taxon>
        <taxon>Mortierellales</taxon>
        <taxon>Mortierellaceae</taxon>
        <taxon>Linnemannia</taxon>
    </lineage>
</organism>
<feature type="compositionally biased region" description="Low complexity" evidence="5">
    <location>
        <begin position="187"/>
        <end position="220"/>
    </location>
</feature>
<dbReference type="GO" id="GO:0035556">
    <property type="term" value="P:intracellular signal transduction"/>
    <property type="evidence" value="ECO:0007669"/>
    <property type="project" value="TreeGrafter"/>
</dbReference>
<evidence type="ECO:0000256" key="3">
    <source>
        <dbReference type="PIRSR" id="PIRSR037993-1"/>
    </source>
</evidence>
<name>A0A9P6RI16_9FUNG</name>
<feature type="region of interest" description="Disordered" evidence="5">
    <location>
        <begin position="1"/>
        <end position="56"/>
    </location>
</feature>
<dbReference type="Proteomes" id="UP000823405">
    <property type="component" value="Unassembled WGS sequence"/>
</dbReference>